<dbReference type="HAMAP" id="MF_01635">
    <property type="entry name" value="UbiA"/>
    <property type="match status" value="1"/>
</dbReference>
<dbReference type="PROSITE" id="PS00943">
    <property type="entry name" value="UBIA"/>
    <property type="match status" value="1"/>
</dbReference>
<dbReference type="Pfam" id="PF01040">
    <property type="entry name" value="UbiA"/>
    <property type="match status" value="1"/>
</dbReference>
<dbReference type="Gene3D" id="1.20.120.1780">
    <property type="entry name" value="UbiA prenyltransferase"/>
    <property type="match status" value="1"/>
</dbReference>
<comment type="function">
    <text evidence="11">Catalyzes the prenylation of para-hydroxybenzoate (PHB) with an all-trans polyprenyl group. Mediates the second step in the final reaction sequence of ubiquinone-8 (UQ-8) biosynthesis, which is the condensation of the polyisoprenoid side chain with PHB, generating the first membrane-bound Q intermediate 3-octaprenyl-4-hydroxybenzoate.</text>
</comment>
<dbReference type="EMBL" id="BANC01000150">
    <property type="protein sequence ID" value="GAN82100.1"/>
    <property type="molecule type" value="Genomic_DNA"/>
</dbReference>
<dbReference type="InterPro" id="IPR000537">
    <property type="entry name" value="UbiA_prenyltransferase"/>
</dbReference>
<evidence type="ECO:0000256" key="11">
    <source>
        <dbReference type="HAMAP-Rule" id="MF_01635"/>
    </source>
</evidence>
<keyword evidence="11" id="KW-0460">Magnesium</keyword>
<keyword evidence="10 11" id="KW-0472">Membrane</keyword>
<evidence type="ECO:0000256" key="4">
    <source>
        <dbReference type="ARBA" id="ARBA00022475"/>
    </source>
</evidence>
<feature type="transmembrane region" description="Helical" evidence="11">
    <location>
        <begin position="225"/>
        <end position="244"/>
    </location>
</feature>
<dbReference type="FunFam" id="1.10.357.140:FF:000003">
    <property type="entry name" value="4-hydroxybenzoate polyprenyltransferase, mitochondrial"/>
    <property type="match status" value="1"/>
</dbReference>
<comment type="cofactor">
    <cofactor evidence="1 11">
        <name>Mg(2+)</name>
        <dbReference type="ChEBI" id="CHEBI:18420"/>
    </cofactor>
</comment>
<dbReference type="OrthoDB" id="9782418at2"/>
<dbReference type="GO" id="GO:0006744">
    <property type="term" value="P:ubiquinone biosynthetic process"/>
    <property type="evidence" value="ECO:0007669"/>
    <property type="project" value="UniProtKB-UniRule"/>
</dbReference>
<keyword evidence="4 11" id="KW-1003">Cell membrane</keyword>
<evidence type="ECO:0000256" key="6">
    <source>
        <dbReference type="ARBA" id="ARBA00022679"/>
    </source>
</evidence>
<comment type="catalytic activity">
    <reaction evidence="11">
        <text>all-trans-octaprenyl diphosphate + 4-hydroxybenzoate = 4-hydroxy-3-(all-trans-octaprenyl)benzoate + diphosphate</text>
        <dbReference type="Rhea" id="RHEA:27782"/>
        <dbReference type="ChEBI" id="CHEBI:1617"/>
        <dbReference type="ChEBI" id="CHEBI:17879"/>
        <dbReference type="ChEBI" id="CHEBI:33019"/>
        <dbReference type="ChEBI" id="CHEBI:57711"/>
        <dbReference type="EC" id="2.5.1.39"/>
    </reaction>
</comment>
<organism evidence="13 14">
    <name type="scientific">Acidocella aminolytica 101 = DSM 11237</name>
    <dbReference type="NCBI Taxonomy" id="1120923"/>
    <lineage>
        <taxon>Bacteria</taxon>
        <taxon>Pseudomonadati</taxon>
        <taxon>Pseudomonadota</taxon>
        <taxon>Alphaproteobacteria</taxon>
        <taxon>Acetobacterales</taxon>
        <taxon>Acidocellaceae</taxon>
        <taxon>Acidocella</taxon>
    </lineage>
</organism>
<comment type="similarity">
    <text evidence="3 11">Belongs to the UbiA prenyltransferase family.</text>
</comment>
<proteinExistence type="inferred from homology"/>
<gene>
    <name evidence="11" type="primary">ubiA</name>
    <name evidence="13" type="ORF">Aam_153_012</name>
</gene>
<comment type="pathway">
    <text evidence="11">Cofactor biosynthesis; ubiquinone biosynthesis.</text>
</comment>
<name>A0A0D6PK08_9PROT</name>
<feature type="transmembrane region" description="Helical" evidence="11">
    <location>
        <begin position="33"/>
        <end position="54"/>
    </location>
</feature>
<dbReference type="GO" id="GO:0008412">
    <property type="term" value="F:4-hydroxybenzoate polyprenyltransferase activity"/>
    <property type="evidence" value="ECO:0007669"/>
    <property type="project" value="UniProtKB-UniRule"/>
</dbReference>
<dbReference type="CDD" id="cd13959">
    <property type="entry name" value="PT_UbiA_COQ2"/>
    <property type="match status" value="1"/>
</dbReference>
<dbReference type="GO" id="GO:0005886">
    <property type="term" value="C:plasma membrane"/>
    <property type="evidence" value="ECO:0007669"/>
    <property type="project" value="UniProtKB-SubCell"/>
</dbReference>
<feature type="transmembrane region" description="Helical" evidence="11">
    <location>
        <begin position="131"/>
        <end position="146"/>
    </location>
</feature>
<dbReference type="FunFam" id="1.20.120.1780:FF:000001">
    <property type="entry name" value="4-hydroxybenzoate octaprenyltransferase"/>
    <property type="match status" value="1"/>
</dbReference>
<evidence type="ECO:0000256" key="8">
    <source>
        <dbReference type="ARBA" id="ARBA00022692"/>
    </source>
</evidence>
<comment type="caution">
    <text evidence="13">The sequence shown here is derived from an EMBL/GenBank/DDBJ whole genome shotgun (WGS) entry which is preliminary data.</text>
</comment>
<comment type="subcellular location">
    <subcellularLocation>
        <location evidence="11">Cell inner membrane</location>
        <topology evidence="11">Multi-pass membrane protein</topology>
    </subcellularLocation>
    <subcellularLocation>
        <location evidence="2">Membrane</location>
        <topology evidence="2">Multi-pass membrane protein</topology>
    </subcellularLocation>
</comment>
<evidence type="ECO:0000256" key="1">
    <source>
        <dbReference type="ARBA" id="ARBA00001946"/>
    </source>
</evidence>
<dbReference type="STRING" id="1120923.SAMN02746095_01103"/>
<dbReference type="NCBIfam" id="TIGR01474">
    <property type="entry name" value="ubiA_proteo"/>
    <property type="match status" value="1"/>
</dbReference>
<evidence type="ECO:0000256" key="5">
    <source>
        <dbReference type="ARBA" id="ARBA00022519"/>
    </source>
</evidence>
<evidence type="ECO:0000256" key="10">
    <source>
        <dbReference type="ARBA" id="ARBA00023136"/>
    </source>
</evidence>
<evidence type="ECO:0000313" key="14">
    <source>
        <dbReference type="Proteomes" id="UP000032668"/>
    </source>
</evidence>
<keyword evidence="7 11" id="KW-0831">Ubiquinone biosynthesis</keyword>
<dbReference type="PANTHER" id="PTHR11048">
    <property type="entry name" value="PRENYLTRANSFERASES"/>
    <property type="match status" value="1"/>
</dbReference>
<dbReference type="InterPro" id="IPR039653">
    <property type="entry name" value="Prenyltransferase"/>
</dbReference>
<evidence type="ECO:0000256" key="3">
    <source>
        <dbReference type="ARBA" id="ARBA00005985"/>
    </source>
</evidence>
<dbReference type="InterPro" id="IPR030470">
    <property type="entry name" value="UbiA_prenylTrfase_CS"/>
</dbReference>
<evidence type="ECO:0000256" key="12">
    <source>
        <dbReference type="NCBIfam" id="TIGR01474"/>
    </source>
</evidence>
<dbReference type="InterPro" id="IPR044878">
    <property type="entry name" value="UbiA_sf"/>
</dbReference>
<dbReference type="EC" id="2.5.1.39" evidence="11 12"/>
<keyword evidence="6 11" id="KW-0808">Transferase</keyword>
<accession>A0A0D6PK08</accession>
<evidence type="ECO:0000256" key="9">
    <source>
        <dbReference type="ARBA" id="ARBA00022989"/>
    </source>
</evidence>
<dbReference type="UniPathway" id="UPA00232"/>
<dbReference type="AlphaFoldDB" id="A0A0D6PK08"/>
<sequence>MSGFTDIERGGWVAKLPDRFLPYILLARLDRPIGAWLLFLPGLWAICLTAHGFWPGLGLAVLFFIGSVVMRGAGCVVNDLWDRKMDAQVERTRGRPLASGMVTPLQALLFLTTLCAVGLVILLLLNNTSKLLGVASLVLVVLYPLAKRVTWWPQAFLGFTFGWGALLGYAAAHGHLTWPVVPLYIAAILWIIGYDTIYAHQDREDDELIGIKSTARLFGSHTREALCICYGFSFLLLLMAMSAFPLHHLGYWMMLLPAALMVWQIIRLDINNPARCLALFKLNREVGLAVALAILVGWM</sequence>
<protein>
    <recommendedName>
        <fullName evidence="11 12">4-hydroxybenzoate octaprenyltransferase</fullName>
        <ecNumber evidence="11 12">2.5.1.39</ecNumber>
    </recommendedName>
    <alternativeName>
        <fullName evidence="11">4-HB polyprenyltransferase</fullName>
    </alternativeName>
</protein>
<dbReference type="PANTHER" id="PTHR11048:SF28">
    <property type="entry name" value="4-HYDROXYBENZOATE POLYPRENYLTRANSFERASE, MITOCHONDRIAL"/>
    <property type="match status" value="1"/>
</dbReference>
<keyword evidence="14" id="KW-1185">Reference proteome</keyword>
<dbReference type="Proteomes" id="UP000032668">
    <property type="component" value="Unassembled WGS sequence"/>
</dbReference>
<feature type="transmembrane region" description="Helical" evidence="11">
    <location>
        <begin position="250"/>
        <end position="270"/>
    </location>
</feature>
<evidence type="ECO:0000313" key="13">
    <source>
        <dbReference type="EMBL" id="GAN82100.1"/>
    </source>
</evidence>
<keyword evidence="9 11" id="KW-1133">Transmembrane helix</keyword>
<keyword evidence="8 11" id="KW-0812">Transmembrane</keyword>
<feature type="transmembrane region" description="Helical" evidence="11">
    <location>
        <begin position="102"/>
        <end position="125"/>
    </location>
</feature>
<evidence type="ECO:0000256" key="7">
    <source>
        <dbReference type="ARBA" id="ARBA00022688"/>
    </source>
</evidence>
<feature type="transmembrane region" description="Helical" evidence="11">
    <location>
        <begin position="176"/>
        <end position="194"/>
    </location>
</feature>
<keyword evidence="5 11" id="KW-0997">Cell inner membrane</keyword>
<evidence type="ECO:0000256" key="2">
    <source>
        <dbReference type="ARBA" id="ARBA00004141"/>
    </source>
</evidence>
<dbReference type="RefSeq" id="WP_048880488.1">
    <property type="nucleotide sequence ID" value="NZ_BANC01000150.1"/>
</dbReference>
<dbReference type="InterPro" id="IPR006370">
    <property type="entry name" value="HB_polyprenyltransferase-like"/>
</dbReference>
<dbReference type="Gene3D" id="1.10.357.140">
    <property type="entry name" value="UbiA prenyltransferase"/>
    <property type="match status" value="1"/>
</dbReference>
<reference evidence="13 14" key="1">
    <citation type="submission" date="2012-11" db="EMBL/GenBank/DDBJ databases">
        <title>Whole genome sequence of Acidocella aminolytica 101 = DSM 11237.</title>
        <authorList>
            <person name="Azuma Y."/>
            <person name="Higashiura N."/>
            <person name="Hirakawa H."/>
            <person name="Matsushita K."/>
        </authorList>
    </citation>
    <scope>NUCLEOTIDE SEQUENCE [LARGE SCALE GENOMIC DNA]</scope>
    <source>
        <strain evidence="14">101 / DSM 11237</strain>
    </source>
</reference>